<comment type="caution">
    <text evidence="2">The sequence shown here is derived from an EMBL/GenBank/DDBJ whole genome shotgun (WGS) entry which is preliminary data.</text>
</comment>
<dbReference type="Proteomes" id="UP000255265">
    <property type="component" value="Unassembled WGS sequence"/>
</dbReference>
<protein>
    <submittedName>
        <fullName evidence="2">Uncharacterized protein DUF1631</fullName>
    </submittedName>
</protein>
<organism evidence="2 3">
    <name type="scientific">Pseudacidovorax intermedius</name>
    <dbReference type="NCBI Taxonomy" id="433924"/>
    <lineage>
        <taxon>Bacteria</taxon>
        <taxon>Pseudomonadati</taxon>
        <taxon>Pseudomonadota</taxon>
        <taxon>Betaproteobacteria</taxon>
        <taxon>Burkholderiales</taxon>
        <taxon>Comamonadaceae</taxon>
        <taxon>Pseudacidovorax</taxon>
    </lineage>
</organism>
<dbReference type="InterPro" id="IPR012434">
    <property type="entry name" value="DUF1631"/>
</dbReference>
<dbReference type="EMBL" id="QQAV01000001">
    <property type="protein sequence ID" value="RDI28848.1"/>
    <property type="molecule type" value="Genomic_DNA"/>
</dbReference>
<dbReference type="OrthoDB" id="6188167at2"/>
<name>A0A370FSW2_9BURK</name>
<gene>
    <name evidence="2" type="ORF">DFR41_101604</name>
</gene>
<evidence type="ECO:0000313" key="3">
    <source>
        <dbReference type="Proteomes" id="UP000255265"/>
    </source>
</evidence>
<feature type="compositionally biased region" description="Low complexity" evidence="1">
    <location>
        <begin position="221"/>
        <end position="232"/>
    </location>
</feature>
<dbReference type="Pfam" id="PF07793">
    <property type="entry name" value="DUF1631"/>
    <property type="match status" value="1"/>
</dbReference>
<accession>A0A370FSW2</accession>
<dbReference type="STRING" id="433924.NS331_12640"/>
<feature type="region of interest" description="Disordered" evidence="1">
    <location>
        <begin position="221"/>
        <end position="244"/>
    </location>
</feature>
<evidence type="ECO:0000256" key="1">
    <source>
        <dbReference type="SAM" id="MobiDB-lite"/>
    </source>
</evidence>
<proteinExistence type="predicted"/>
<evidence type="ECO:0000313" key="2">
    <source>
        <dbReference type="EMBL" id="RDI28848.1"/>
    </source>
</evidence>
<reference evidence="2 3" key="1">
    <citation type="submission" date="2018-07" db="EMBL/GenBank/DDBJ databases">
        <title>Genomic Encyclopedia of Type Strains, Phase IV (KMG-IV): sequencing the most valuable type-strain genomes for metagenomic binning, comparative biology and taxonomic classification.</title>
        <authorList>
            <person name="Goeker M."/>
        </authorList>
    </citation>
    <scope>NUCLEOTIDE SEQUENCE [LARGE SCALE GENOMIC DNA]</scope>
    <source>
        <strain evidence="2 3">DSM 21352</strain>
    </source>
</reference>
<feature type="region of interest" description="Disordered" evidence="1">
    <location>
        <begin position="307"/>
        <end position="337"/>
    </location>
</feature>
<dbReference type="AlphaFoldDB" id="A0A370FSW2"/>
<dbReference type="RefSeq" id="WP_114801636.1">
    <property type="nucleotide sequence ID" value="NZ_QQAV01000001.1"/>
</dbReference>
<keyword evidence="3" id="KW-1185">Reference proteome</keyword>
<sequence>MSPSLPRESALLLARESRERFVHAMEAAVLRTTQAVRDRLLALAGEVGTARKMQENRDHLLAWEADHARWLEAVRERWSQALSQAPAAGTSTSGSLRLELVGDEVVENSILVSRLAMALQDRSPFELNELKLRIQHLEGSSGADWSTGDVLRPETLAAILVEEWTSTGLPRALWSQVQDVLAGHLGDAASKGYEALNAFLIARGVMPEIELRSLVRRGADSAASPLGPASGSTLSGRQGATGPWDRTRAMADLAQFAGPGPGAMASARQQASAVLGRLRRIIGGVVAGGGDGGTAYVGGAGGTGLPTAPGGHSGRGGAPGPAYGQSHTGGPIPMGATGALAERRGWASHTGSEAFTAAIADVEAAYPFNVGVYVDVAEPGLMQRAASDLRRQSGELKRRAPTSADKATVEVVALMFQSILAEERIPFSVRVWFARLQMPVLRVAVADAEFFASLQHPARMLIDRMGSVVMGFDAAAISGSALEGEIRRVVQVIEQYPETGQRVFKLVYDEFVAFLSKYLTQNDATQKVMSVAQQVEQKETLAIQYTIELRKMLNDMPVREEIREFLFKVWAEVLAIGALKYGAQDEQTAQLRRVASELVWAASAKPSRSERARMIQALPSLLQRLRQGMDLMGLTGQPQEDHIRTLGRTLSDAFTAKTESIPAAQIENLAGRLANLEAVIADESAEPLALDSAHLELLLGIDVSSMEVLANNGAEAPPEALAWANALQVGAWFLLDHNGRPSQVQFVWRSKHRQLHLFGSPDGRQFLIQAQRLAAYLHGGLLVPAEEETLTVRATREALAKIDANPERLLS</sequence>